<evidence type="ECO:0000313" key="8">
    <source>
        <dbReference type="Proteomes" id="UP000481872"/>
    </source>
</evidence>
<evidence type="ECO:0000256" key="3">
    <source>
        <dbReference type="ARBA" id="ARBA00022989"/>
    </source>
</evidence>
<sequence length="373" mass="42677">MFKIIKRIFLGHIRYPKNLLFNMLFSIFLMTLIGVVLINQFDTSKQIENFTVYYNDDSGSKESNQLLDEIIKNKGTEIIYFEKIDSINKGKDIVRKSRGSFIYLDGNTIKLYSNEKNKIESGIVSGLFKTASNRFNAITEVYKIDDENAINIINDNLEEDYINVEKVEKTQSPTSFDYYGIAELTLMSMYILFFSLYGIQRDDRLSVKDRILLTKFSIEKYYLANIIGNFMLSIIITLPGYLFSIFVLKTNWGNNLIISFLILLSLNLMVVTMGAFLGVIFKENGNAAAFIDRVIFPVMSFLGGSYLAFPDKLPTVMQIATNISPLRWINRGFFRMIYLHDNSIITISVALNLGITVIALILLTVFVKKESVE</sequence>
<feature type="transmembrane region" description="Helical" evidence="5">
    <location>
        <begin position="290"/>
        <end position="309"/>
    </location>
</feature>
<dbReference type="EMBL" id="JAAGPU010000055">
    <property type="protein sequence ID" value="NEU06605.1"/>
    <property type="molecule type" value="Genomic_DNA"/>
</dbReference>
<dbReference type="AlphaFoldDB" id="A0A6M0H7E3"/>
<evidence type="ECO:0000256" key="4">
    <source>
        <dbReference type="ARBA" id="ARBA00023136"/>
    </source>
</evidence>
<keyword evidence="8" id="KW-1185">Reference proteome</keyword>
<dbReference type="RefSeq" id="WP_199870926.1">
    <property type="nucleotide sequence ID" value="NZ_JAAGPU010000055.1"/>
</dbReference>
<protein>
    <submittedName>
        <fullName evidence="7">ABC transporter permease</fullName>
    </submittedName>
</protein>
<feature type="transmembrane region" description="Helical" evidence="5">
    <location>
        <begin position="256"/>
        <end position="281"/>
    </location>
</feature>
<dbReference type="Pfam" id="PF12698">
    <property type="entry name" value="ABC2_membrane_3"/>
    <property type="match status" value="1"/>
</dbReference>
<dbReference type="PANTHER" id="PTHR43027">
    <property type="entry name" value="DOXORUBICIN RESISTANCE ABC TRANSPORTER PERMEASE PROTEIN DRRC-RELATED"/>
    <property type="match status" value="1"/>
</dbReference>
<keyword evidence="3 5" id="KW-1133">Transmembrane helix</keyword>
<dbReference type="GO" id="GO:0140359">
    <property type="term" value="F:ABC-type transporter activity"/>
    <property type="evidence" value="ECO:0007669"/>
    <property type="project" value="InterPro"/>
</dbReference>
<accession>A0A6M0H7E3</accession>
<keyword evidence="4 5" id="KW-0472">Membrane</keyword>
<dbReference type="PANTHER" id="PTHR43027:SF1">
    <property type="entry name" value="DOXORUBICIN RESISTANCE ABC TRANSPORTER PERMEASE PROTEIN DRRC-RELATED"/>
    <property type="match status" value="1"/>
</dbReference>
<organism evidence="7 8">
    <name type="scientific">Clostridium senegalense</name>
    <dbReference type="NCBI Taxonomy" id="1465809"/>
    <lineage>
        <taxon>Bacteria</taxon>
        <taxon>Bacillati</taxon>
        <taxon>Bacillota</taxon>
        <taxon>Clostridia</taxon>
        <taxon>Eubacteriales</taxon>
        <taxon>Clostridiaceae</taxon>
        <taxon>Clostridium</taxon>
    </lineage>
</organism>
<reference evidence="7 8" key="1">
    <citation type="submission" date="2020-02" db="EMBL/GenBank/DDBJ databases">
        <title>Genome assembly of a novel Clostridium senegalense strain.</title>
        <authorList>
            <person name="Gupta T.B."/>
            <person name="Jauregui R."/>
            <person name="Maclean P."/>
            <person name="Nawarathana A."/>
            <person name="Brightwell G."/>
        </authorList>
    </citation>
    <scope>NUCLEOTIDE SEQUENCE [LARGE SCALE GENOMIC DNA]</scope>
    <source>
        <strain evidence="7 8">AGRFS4</strain>
    </source>
</reference>
<name>A0A6M0H7E3_9CLOT</name>
<dbReference type="Proteomes" id="UP000481872">
    <property type="component" value="Unassembled WGS sequence"/>
</dbReference>
<evidence type="ECO:0000256" key="1">
    <source>
        <dbReference type="ARBA" id="ARBA00004141"/>
    </source>
</evidence>
<evidence type="ECO:0000313" key="7">
    <source>
        <dbReference type="EMBL" id="NEU06605.1"/>
    </source>
</evidence>
<dbReference type="GO" id="GO:0016020">
    <property type="term" value="C:membrane"/>
    <property type="evidence" value="ECO:0007669"/>
    <property type="project" value="UniProtKB-SubCell"/>
</dbReference>
<keyword evidence="2 5" id="KW-0812">Transmembrane</keyword>
<dbReference type="InterPro" id="IPR052902">
    <property type="entry name" value="ABC-2_transporter"/>
</dbReference>
<feature type="transmembrane region" description="Helical" evidence="5">
    <location>
        <begin position="20"/>
        <end position="38"/>
    </location>
</feature>
<dbReference type="InterPro" id="IPR013525">
    <property type="entry name" value="ABC2_TM"/>
</dbReference>
<comment type="subcellular location">
    <subcellularLocation>
        <location evidence="1">Membrane</location>
        <topology evidence="1">Multi-pass membrane protein</topology>
    </subcellularLocation>
</comment>
<feature type="transmembrane region" description="Helical" evidence="5">
    <location>
        <begin position="178"/>
        <end position="200"/>
    </location>
</feature>
<evidence type="ECO:0000256" key="5">
    <source>
        <dbReference type="SAM" id="Phobius"/>
    </source>
</evidence>
<feature type="transmembrane region" description="Helical" evidence="5">
    <location>
        <begin position="344"/>
        <end position="367"/>
    </location>
</feature>
<gene>
    <name evidence="7" type="ORF">G3M99_17520</name>
</gene>
<feature type="transmembrane region" description="Helical" evidence="5">
    <location>
        <begin position="221"/>
        <end position="244"/>
    </location>
</feature>
<evidence type="ECO:0000256" key="2">
    <source>
        <dbReference type="ARBA" id="ARBA00022692"/>
    </source>
</evidence>
<feature type="domain" description="ABC-2 type transporter transmembrane" evidence="6">
    <location>
        <begin position="23"/>
        <end position="365"/>
    </location>
</feature>
<proteinExistence type="predicted"/>
<comment type="caution">
    <text evidence="7">The sequence shown here is derived from an EMBL/GenBank/DDBJ whole genome shotgun (WGS) entry which is preliminary data.</text>
</comment>
<evidence type="ECO:0000259" key="6">
    <source>
        <dbReference type="Pfam" id="PF12698"/>
    </source>
</evidence>